<dbReference type="AlphaFoldDB" id="D9XHQ1"/>
<sequence>MNNALSEQDHRGQRTLSNSAQKLQILHRVGEVHDSGKELLELSAGRAGKGKALDMALQPALLPYPEAGEVLRLNS</sequence>
<protein>
    <submittedName>
        <fullName evidence="1">Predicted protein</fullName>
    </submittedName>
</protein>
<organism evidence="1 2">
    <name type="scientific">Streptomyces viridochromogenes (strain DSM 40736 / JCM 4977 / BCRC 1201 / Tue 494)</name>
    <dbReference type="NCBI Taxonomy" id="591159"/>
    <lineage>
        <taxon>Bacteria</taxon>
        <taxon>Bacillati</taxon>
        <taxon>Actinomycetota</taxon>
        <taxon>Actinomycetes</taxon>
        <taxon>Kitasatosporales</taxon>
        <taxon>Streptomycetaceae</taxon>
        <taxon>Streptomyces</taxon>
    </lineage>
</organism>
<reference evidence="2" key="1">
    <citation type="submission" date="2009-02" db="EMBL/GenBank/DDBJ databases">
        <title>Annotation of Streptomyces viridochromogenes strain DSM 40736.</title>
        <authorList>
            <consortium name="The Broad Institute Genome Sequencing Platform"/>
            <consortium name="Broad Institute Microbial Sequencing Center"/>
            <person name="Fischbach M."/>
            <person name="Godfrey P."/>
            <person name="Ward D."/>
            <person name="Young S."/>
            <person name="Zeng Q."/>
            <person name="Koehrsen M."/>
            <person name="Alvarado L."/>
            <person name="Berlin A.M."/>
            <person name="Bochicchio J."/>
            <person name="Borenstein D."/>
            <person name="Chapman S.B."/>
            <person name="Chen Z."/>
            <person name="Engels R."/>
            <person name="Freedman E."/>
            <person name="Gellesch M."/>
            <person name="Goldberg J."/>
            <person name="Griggs A."/>
            <person name="Gujja S."/>
            <person name="Heilman E.R."/>
            <person name="Heiman D.I."/>
            <person name="Hepburn T.A."/>
            <person name="Howarth C."/>
            <person name="Jen D."/>
            <person name="Larson L."/>
            <person name="Lewis B."/>
            <person name="Mehta T."/>
            <person name="Park D."/>
            <person name="Pearson M."/>
            <person name="Richards J."/>
            <person name="Roberts A."/>
            <person name="Saif S."/>
            <person name="Shea T.D."/>
            <person name="Shenoy N."/>
            <person name="Sisk P."/>
            <person name="Stolte C."/>
            <person name="Sykes S.N."/>
            <person name="Thomson T."/>
            <person name="Walk T."/>
            <person name="White J."/>
            <person name="Yandava C."/>
            <person name="Straight P."/>
            <person name="Clardy J."/>
            <person name="Hung D."/>
            <person name="Kolter R."/>
            <person name="Mekalanos J."/>
            <person name="Walker S."/>
            <person name="Walsh C.T."/>
            <person name="Wieland-Brown L.C."/>
            <person name="Haas B."/>
            <person name="Nusbaum C."/>
            <person name="Birren B."/>
        </authorList>
    </citation>
    <scope>NUCLEOTIDE SEQUENCE [LARGE SCALE GENOMIC DNA]</scope>
    <source>
        <strain evidence="2">DSM 40736 / JCM 4977 / BCRC 1201 / Tue 494</strain>
    </source>
</reference>
<dbReference type="STRING" id="591159.SSQG_07598"/>
<name>D9XHQ1_STRVT</name>
<dbReference type="HOGENOM" id="CLU_2669677_0_0_11"/>
<dbReference type="RefSeq" id="WP_003995233.1">
    <property type="nucleotide sequence ID" value="NZ_GG657757.1"/>
</dbReference>
<keyword evidence="2" id="KW-1185">Reference proteome</keyword>
<dbReference type="Proteomes" id="UP000004184">
    <property type="component" value="Unassembled WGS sequence"/>
</dbReference>
<proteinExistence type="predicted"/>
<evidence type="ECO:0000313" key="1">
    <source>
        <dbReference type="EMBL" id="EFL37080.1"/>
    </source>
</evidence>
<gene>
    <name evidence="1" type="ORF">SSQG_07598</name>
</gene>
<accession>D9XHQ1</accession>
<evidence type="ECO:0000313" key="2">
    <source>
        <dbReference type="Proteomes" id="UP000004184"/>
    </source>
</evidence>
<dbReference type="EMBL" id="GG657757">
    <property type="protein sequence ID" value="EFL37080.1"/>
    <property type="molecule type" value="Genomic_DNA"/>
</dbReference>
<dbReference type="OrthoDB" id="9795084at2"/>